<dbReference type="Gene3D" id="3.40.50.620">
    <property type="entry name" value="HUPs"/>
    <property type="match status" value="2"/>
</dbReference>
<dbReference type="GO" id="GO:0002161">
    <property type="term" value="F:aminoacyl-tRNA deacylase activity"/>
    <property type="evidence" value="ECO:0007669"/>
    <property type="project" value="InterPro"/>
</dbReference>
<keyword evidence="6 11" id="KW-0067">ATP-binding</keyword>
<dbReference type="PANTHER" id="PTHR43740:SF2">
    <property type="entry name" value="LEUCINE--TRNA LIGASE, MITOCHONDRIAL"/>
    <property type="match status" value="1"/>
</dbReference>
<keyword evidence="4 11" id="KW-0436">Ligase</keyword>
<evidence type="ECO:0000256" key="10">
    <source>
        <dbReference type="NCBIfam" id="TIGR00396"/>
    </source>
</evidence>
<dbReference type="Pfam" id="PF09334">
    <property type="entry name" value="tRNA-synt_1g"/>
    <property type="match status" value="1"/>
</dbReference>
<dbReference type="EMBL" id="MEVT01000007">
    <property type="protein sequence ID" value="OGC63296.1"/>
    <property type="molecule type" value="Genomic_DNA"/>
</dbReference>
<evidence type="ECO:0000256" key="11">
    <source>
        <dbReference type="RuleBase" id="RU363035"/>
    </source>
</evidence>
<keyword evidence="5 11" id="KW-0547">Nucleotide-binding</keyword>
<dbReference type="InterPro" id="IPR002300">
    <property type="entry name" value="aa-tRNA-synth_Ia"/>
</dbReference>
<dbReference type="InterPro" id="IPR009080">
    <property type="entry name" value="tRNAsynth_Ia_anticodon-bd"/>
</dbReference>
<dbReference type="EC" id="6.1.1.4" evidence="2 10"/>
<dbReference type="InterPro" id="IPR013155">
    <property type="entry name" value="M/V/L/I-tRNA-synth_anticd-bd"/>
</dbReference>
<evidence type="ECO:0000256" key="5">
    <source>
        <dbReference type="ARBA" id="ARBA00022741"/>
    </source>
</evidence>
<dbReference type="InterPro" id="IPR009008">
    <property type="entry name" value="Val/Leu/Ile-tRNA-synth_edit"/>
</dbReference>
<dbReference type="Pfam" id="PF08264">
    <property type="entry name" value="Anticodon_1"/>
    <property type="match status" value="1"/>
</dbReference>
<evidence type="ECO:0000313" key="16">
    <source>
        <dbReference type="EMBL" id="OGC63296.1"/>
    </source>
</evidence>
<feature type="domain" description="Leucyl-tRNA synthetase editing" evidence="15">
    <location>
        <begin position="228"/>
        <end position="417"/>
    </location>
</feature>
<protein>
    <recommendedName>
        <fullName evidence="2 10">Leucine--tRNA ligase</fullName>
        <ecNumber evidence="2 10">6.1.1.4</ecNumber>
    </recommendedName>
</protein>
<evidence type="ECO:0000259" key="15">
    <source>
        <dbReference type="Pfam" id="PF13603"/>
    </source>
</evidence>
<evidence type="ECO:0000256" key="3">
    <source>
        <dbReference type="ARBA" id="ARBA00022490"/>
    </source>
</evidence>
<dbReference type="InterPro" id="IPR002302">
    <property type="entry name" value="Leu-tRNA-ligase"/>
</dbReference>
<keyword evidence="7 11" id="KW-0648">Protein biosynthesis</keyword>
<keyword evidence="3" id="KW-0963">Cytoplasm</keyword>
<name>A0A1F4W1K9_UNCKA</name>
<dbReference type="InterPro" id="IPR001412">
    <property type="entry name" value="aa-tRNA-synth_I_CS"/>
</dbReference>
<comment type="similarity">
    <text evidence="1 11">Belongs to the class-I aminoacyl-tRNA synthetase family.</text>
</comment>
<dbReference type="Pfam" id="PF13603">
    <property type="entry name" value="tRNA-synt_1_2"/>
    <property type="match status" value="1"/>
</dbReference>
<dbReference type="InterPro" id="IPR025709">
    <property type="entry name" value="Leu_tRNA-synth_edit"/>
</dbReference>
<dbReference type="GO" id="GO:0005524">
    <property type="term" value="F:ATP binding"/>
    <property type="evidence" value="ECO:0007669"/>
    <property type="project" value="UniProtKB-KW"/>
</dbReference>
<dbReference type="Gene3D" id="1.10.730.10">
    <property type="entry name" value="Isoleucyl-tRNA Synthetase, Domain 1"/>
    <property type="match status" value="2"/>
</dbReference>
<sequence>MNDSAVYDHSKIEANWKNKWFADNLYEAVDFSPKPKKFILAELPYPSGKYLHVGHMMRYTVPEIYSRYLRMKGFNVLFPMGWDSFGLPAETFALKSNSTPRKVLDQAIPEYKKSMMDMGYAIDWTREIDTSQPDFYKWTQWMFLKMWEAGLAEIKEMPVWWCQALGVLADEEVLTKPDGTRVSERDNHPVERKIFKQWVLKITKYADKMLDGLDKTQYTPSVKQAQVNWIGKKEGINITYKIVDDSGKDTKKTVTCFTTRPDTNFGATFVVIAPEHPLVEQITPKGQLGKVQKYVKDALNKSELQRTSEKTKSGIFTGTYALNTLTKTKMPIFVADYVLAQYGTGAVVGVPGHDKRDFEFAKHYGLPILRVVVGTDGDTTEITKVEQVQEESGKMINSGFLDEMDINKATDIMINYMEEKGYGEKHTTYKLRDQIWSRQRYWGEPIPLVYTKDNEIEPDYNLPLKLPELTPEVMSGRKDFPTLDQFQEFISTSDSKGREAKRETDTMPTWAGSNWYYIRYIDPKNTEEFANYDKLKYWLPVDKYYGDAGHTTAHLLYTRFWYKFLYDLGLVPHTEPIMYRMSGGLLLGEDNRKMSKSRPEFVVNPEDAVQNYGADAVRTYLAFIGPYDETYPWCTDGLKAIARFIKNAFSLKFKVKNNIKDTEVEKAYNKMVKTVTEMCEGFKMNTAVSQLMIFVNLLKKKDEIDIDIWKGFIRVLAPFAPFVAEELWQEINGFETWKKENSVHLASWPDYDKTKIADDTFQVPVQINGKVRAVIEVTKDISEDEVKAIAYKNENVKKFLNSQIPGKVIYIKEKILNIVL</sequence>
<dbReference type="FunFam" id="1.10.730.10:FF:000002">
    <property type="entry name" value="Leucine--tRNA ligase"/>
    <property type="match status" value="1"/>
</dbReference>
<evidence type="ECO:0000256" key="9">
    <source>
        <dbReference type="ARBA" id="ARBA00047469"/>
    </source>
</evidence>
<dbReference type="PROSITE" id="PS00178">
    <property type="entry name" value="AA_TRNA_LIGASE_I"/>
    <property type="match status" value="1"/>
</dbReference>
<dbReference type="InterPro" id="IPR015413">
    <property type="entry name" value="Methionyl/Leucyl_tRNA_Synth"/>
</dbReference>
<reference evidence="16 17" key="1">
    <citation type="journal article" date="2016" name="Nat. Commun.">
        <title>Thousands of microbial genomes shed light on interconnected biogeochemical processes in an aquifer system.</title>
        <authorList>
            <person name="Anantharaman K."/>
            <person name="Brown C.T."/>
            <person name="Hug L.A."/>
            <person name="Sharon I."/>
            <person name="Castelle C.J."/>
            <person name="Probst A.J."/>
            <person name="Thomas B.C."/>
            <person name="Singh A."/>
            <person name="Wilkins M.J."/>
            <person name="Karaoz U."/>
            <person name="Brodie E.L."/>
            <person name="Williams K.H."/>
            <person name="Hubbard S.S."/>
            <person name="Banfield J.F."/>
        </authorList>
    </citation>
    <scope>NUCLEOTIDE SEQUENCE [LARGE SCALE GENOMIC DNA]</scope>
</reference>
<comment type="caution">
    <text evidence="16">The sequence shown here is derived from an EMBL/GenBank/DDBJ whole genome shotgun (WGS) entry which is preliminary data.</text>
</comment>
<comment type="catalytic activity">
    <reaction evidence="9">
        <text>tRNA(Leu) + L-leucine + ATP = L-leucyl-tRNA(Leu) + AMP + diphosphate</text>
        <dbReference type="Rhea" id="RHEA:11688"/>
        <dbReference type="Rhea" id="RHEA-COMP:9613"/>
        <dbReference type="Rhea" id="RHEA-COMP:9622"/>
        <dbReference type="ChEBI" id="CHEBI:30616"/>
        <dbReference type="ChEBI" id="CHEBI:33019"/>
        <dbReference type="ChEBI" id="CHEBI:57427"/>
        <dbReference type="ChEBI" id="CHEBI:78442"/>
        <dbReference type="ChEBI" id="CHEBI:78494"/>
        <dbReference type="ChEBI" id="CHEBI:456215"/>
        <dbReference type="EC" id="6.1.1.4"/>
    </reaction>
</comment>
<feature type="domain" description="Methionyl/Leucyl tRNA synthetase" evidence="14">
    <location>
        <begin position="39"/>
        <end position="173"/>
    </location>
</feature>
<evidence type="ECO:0000259" key="14">
    <source>
        <dbReference type="Pfam" id="PF09334"/>
    </source>
</evidence>
<evidence type="ECO:0000259" key="12">
    <source>
        <dbReference type="Pfam" id="PF00133"/>
    </source>
</evidence>
<dbReference type="AlphaFoldDB" id="A0A1F4W1K9"/>
<dbReference type="PANTHER" id="PTHR43740">
    <property type="entry name" value="LEUCYL-TRNA SYNTHETASE"/>
    <property type="match status" value="1"/>
</dbReference>
<dbReference type="GO" id="GO:0005829">
    <property type="term" value="C:cytosol"/>
    <property type="evidence" value="ECO:0007669"/>
    <property type="project" value="TreeGrafter"/>
</dbReference>
<organism evidence="16 17">
    <name type="scientific">candidate division WWE3 bacterium RIFOXYA2_FULL_46_9</name>
    <dbReference type="NCBI Taxonomy" id="1802636"/>
    <lineage>
        <taxon>Bacteria</taxon>
        <taxon>Katanobacteria</taxon>
    </lineage>
</organism>
<proteinExistence type="inferred from homology"/>
<evidence type="ECO:0000256" key="1">
    <source>
        <dbReference type="ARBA" id="ARBA00005594"/>
    </source>
</evidence>
<evidence type="ECO:0000256" key="8">
    <source>
        <dbReference type="ARBA" id="ARBA00023146"/>
    </source>
</evidence>
<evidence type="ECO:0000256" key="7">
    <source>
        <dbReference type="ARBA" id="ARBA00022917"/>
    </source>
</evidence>
<dbReference type="CDD" id="cd07958">
    <property type="entry name" value="Anticodon_Ia_Leu_BEm"/>
    <property type="match status" value="1"/>
</dbReference>
<evidence type="ECO:0000256" key="6">
    <source>
        <dbReference type="ARBA" id="ARBA00022840"/>
    </source>
</evidence>
<dbReference type="SUPFAM" id="SSF47323">
    <property type="entry name" value="Anticodon-binding domain of a subclass of class I aminoacyl-tRNA synthetases"/>
    <property type="match status" value="1"/>
</dbReference>
<dbReference type="InterPro" id="IPR014729">
    <property type="entry name" value="Rossmann-like_a/b/a_fold"/>
</dbReference>
<feature type="domain" description="Aminoacyl-tRNA synthetase class Ia" evidence="12">
    <location>
        <begin position="429"/>
        <end position="622"/>
    </location>
</feature>
<dbReference type="GO" id="GO:0006429">
    <property type="term" value="P:leucyl-tRNA aminoacylation"/>
    <property type="evidence" value="ECO:0007669"/>
    <property type="project" value="UniProtKB-UniRule"/>
</dbReference>
<accession>A0A1F4W1K9</accession>
<keyword evidence="8 11" id="KW-0030">Aminoacyl-tRNA synthetase</keyword>
<dbReference type="Pfam" id="PF00133">
    <property type="entry name" value="tRNA-synt_1"/>
    <property type="match status" value="1"/>
</dbReference>
<evidence type="ECO:0000259" key="13">
    <source>
        <dbReference type="Pfam" id="PF08264"/>
    </source>
</evidence>
<dbReference type="NCBIfam" id="TIGR00396">
    <property type="entry name" value="leuS_bact"/>
    <property type="match status" value="1"/>
</dbReference>
<dbReference type="GO" id="GO:0004823">
    <property type="term" value="F:leucine-tRNA ligase activity"/>
    <property type="evidence" value="ECO:0007669"/>
    <property type="project" value="UniProtKB-UniRule"/>
</dbReference>
<gene>
    <name evidence="16" type="ORF">A2264_02850</name>
</gene>
<evidence type="ECO:0000256" key="4">
    <source>
        <dbReference type="ARBA" id="ARBA00022598"/>
    </source>
</evidence>
<feature type="domain" description="Methionyl/Valyl/Leucyl/Isoleucyl-tRNA synthetase anticodon-binding" evidence="13">
    <location>
        <begin position="662"/>
        <end position="783"/>
    </location>
</feature>
<dbReference type="Proteomes" id="UP000176614">
    <property type="component" value="Unassembled WGS sequence"/>
</dbReference>
<evidence type="ECO:0000256" key="2">
    <source>
        <dbReference type="ARBA" id="ARBA00013164"/>
    </source>
</evidence>
<dbReference type="SUPFAM" id="SSF52374">
    <property type="entry name" value="Nucleotidylyl transferase"/>
    <property type="match status" value="1"/>
</dbReference>
<evidence type="ECO:0000313" key="17">
    <source>
        <dbReference type="Proteomes" id="UP000176614"/>
    </source>
</evidence>
<dbReference type="SUPFAM" id="SSF50677">
    <property type="entry name" value="ValRS/IleRS/LeuRS editing domain"/>
    <property type="match status" value="1"/>
</dbReference>
<dbReference type="PRINTS" id="PR00985">
    <property type="entry name" value="TRNASYNTHLEU"/>
</dbReference>